<reference evidence="3" key="1">
    <citation type="submission" date="2017-04" db="EMBL/GenBank/DDBJ databases">
        <title>Function of individual gut microbiota members based on whole genome sequencing of pure cultures obtained from chicken caecum.</title>
        <authorList>
            <person name="Medvecky M."/>
            <person name="Cejkova D."/>
            <person name="Polansky O."/>
            <person name="Karasova D."/>
            <person name="Kubasova T."/>
            <person name="Cizek A."/>
            <person name="Rychlik I."/>
        </authorList>
    </citation>
    <scope>NUCLEOTIDE SEQUENCE [LARGE SCALE GENOMIC DNA]</scope>
    <source>
        <strain evidence="3">An273</strain>
    </source>
</reference>
<evidence type="ECO:0000313" key="2">
    <source>
        <dbReference type="EMBL" id="OUO57033.1"/>
    </source>
</evidence>
<dbReference type="AlphaFoldDB" id="A0A1Y4DD28"/>
<feature type="chain" id="PRO_5010992444" description="Haem-binding uptake Tiki superfamily ChaN domain-containing protein" evidence="1">
    <location>
        <begin position="24"/>
        <end position="471"/>
    </location>
</feature>
<protein>
    <recommendedName>
        <fullName evidence="4">Haem-binding uptake Tiki superfamily ChaN domain-containing protein</fullName>
    </recommendedName>
</protein>
<proteinExistence type="predicted"/>
<organism evidence="2 3">
    <name type="scientific">Candidatus Avelusimicrobium gallicola</name>
    <dbReference type="NCBI Taxonomy" id="2562704"/>
    <lineage>
        <taxon>Bacteria</taxon>
        <taxon>Pseudomonadati</taxon>
        <taxon>Elusimicrobiota</taxon>
        <taxon>Elusimicrobia</taxon>
        <taxon>Elusimicrobiales</taxon>
        <taxon>Elusimicrobiaceae</taxon>
        <taxon>Candidatus Avelusimicrobium</taxon>
    </lineage>
</organism>
<keyword evidence="1" id="KW-0732">Signal</keyword>
<dbReference type="OrthoDB" id="9816309at2"/>
<evidence type="ECO:0000256" key="1">
    <source>
        <dbReference type="SAM" id="SignalP"/>
    </source>
</evidence>
<accession>A0A1Y4DD28</accession>
<evidence type="ECO:0000313" key="3">
    <source>
        <dbReference type="Proteomes" id="UP000196368"/>
    </source>
</evidence>
<dbReference type="EMBL" id="NFJD01000002">
    <property type="protein sequence ID" value="OUO57033.1"/>
    <property type="molecule type" value="Genomic_DNA"/>
</dbReference>
<gene>
    <name evidence="2" type="ORF">B5F75_04085</name>
</gene>
<dbReference type="Proteomes" id="UP000196368">
    <property type="component" value="Unassembled WGS sequence"/>
</dbReference>
<dbReference type="RefSeq" id="WP_087288209.1">
    <property type="nucleotide sequence ID" value="NZ_NFJD01000002.1"/>
</dbReference>
<sequence length="471" mass="53072">MGKFFRILLLACCVVGAGVPVWAQKKAVPAVRALTAGPKAVAPQAGRLPGAAGKVVSPSVAKVQALQSGLGSAEVASWSDPAAVQGIFFNKKTTSDSKNWKQLLDASLKKIRLFAKPKKKSSVIADLTALPEEVTAGKAEGLQREVYESYKAVMDLWKARFAPEEDIPVLRAIFMPQLTPSETALKTNKLSLFFSRGFADKSDWLRKYPGQGKNELVRYQGEDEISYLASRLSKEKLVFFGETHHHDEIQYNLASLLNEIRQQNPNRRIVLFTEFIDLPPAQAGSRNTIATYYRRVPETPLEPITLKHSDQIGYALSFFFVALMRNVEVYPLEDPTQFKMFHQNMTKAEFLSLFALSERNKIWARVIEEKMTEIRKQDPDALFLVYAGVGHTSWLMPFALPKFFAGEHPVVLDVTSEVPSRHSLLYHVWGKEDPFFVRNHITSSLYYWTGENARLLGRQVGFDYAWAVPQK</sequence>
<comment type="caution">
    <text evidence="2">The sequence shown here is derived from an EMBL/GenBank/DDBJ whole genome shotgun (WGS) entry which is preliminary data.</text>
</comment>
<keyword evidence="3" id="KW-1185">Reference proteome</keyword>
<feature type="signal peptide" evidence="1">
    <location>
        <begin position="1"/>
        <end position="23"/>
    </location>
</feature>
<name>A0A1Y4DD28_9BACT</name>
<evidence type="ECO:0008006" key="4">
    <source>
        <dbReference type="Google" id="ProtNLM"/>
    </source>
</evidence>